<proteinExistence type="predicted"/>
<reference evidence="2" key="2">
    <citation type="submission" date="2020-07" db="EMBL/GenBank/DDBJ databases">
        <authorList>
            <person name="Vera ALvarez R."/>
            <person name="Arias-Moreno D.M."/>
            <person name="Jimenez-Jacinto V."/>
            <person name="Jimenez-Bremont J.F."/>
            <person name="Swaminathan K."/>
            <person name="Moose S.P."/>
            <person name="Guerrero-Gonzalez M.L."/>
            <person name="Marino-Ramirez L."/>
            <person name="Landsman D."/>
            <person name="Rodriguez-Kessler M."/>
            <person name="Delgado-Sanchez P."/>
        </authorList>
    </citation>
    <scope>NUCLEOTIDE SEQUENCE</scope>
    <source>
        <tissue evidence="2">Cladode</tissue>
    </source>
</reference>
<feature type="region of interest" description="Disordered" evidence="1">
    <location>
        <begin position="49"/>
        <end position="68"/>
    </location>
</feature>
<evidence type="ECO:0000256" key="1">
    <source>
        <dbReference type="SAM" id="MobiDB-lite"/>
    </source>
</evidence>
<dbReference type="EMBL" id="GISG01126234">
    <property type="protein sequence ID" value="MBA4641889.1"/>
    <property type="molecule type" value="Transcribed_RNA"/>
</dbReference>
<protein>
    <submittedName>
        <fullName evidence="2">Uncharacterized protein</fullName>
    </submittedName>
</protein>
<feature type="region of interest" description="Disordered" evidence="1">
    <location>
        <begin position="129"/>
        <end position="153"/>
    </location>
</feature>
<dbReference type="AlphaFoldDB" id="A0A7C9DPI7"/>
<evidence type="ECO:0000313" key="2">
    <source>
        <dbReference type="EMBL" id="MBA4641889.1"/>
    </source>
</evidence>
<sequence>MRVCMRFAYCVGESHICLKPQNTHLAEESWVTVSPKKRVKTMIRAKPRRNSMLNPETAAHDSPNTASPRLARVLDPAPMGPDGILLANPVVMQGEPSLAMADPLDALNAGGEADHNIDMYLNLQNLEDVEMSTDSSKRKRSEEGEEASSQGPH</sequence>
<name>A0A7C9DPI7_OPUST</name>
<reference evidence="2" key="1">
    <citation type="journal article" date="2013" name="J. Plant Res.">
        <title>Effect of fungi and light on seed germination of three Opuntia species from semiarid lands of central Mexico.</title>
        <authorList>
            <person name="Delgado-Sanchez P."/>
            <person name="Jimenez-Bremont J.F."/>
            <person name="Guerrero-Gonzalez Mde L."/>
            <person name="Flores J."/>
        </authorList>
    </citation>
    <scope>NUCLEOTIDE SEQUENCE</scope>
    <source>
        <tissue evidence="2">Cladode</tissue>
    </source>
</reference>
<organism evidence="2">
    <name type="scientific">Opuntia streptacantha</name>
    <name type="common">Prickly pear cactus</name>
    <name type="synonym">Opuntia cardona</name>
    <dbReference type="NCBI Taxonomy" id="393608"/>
    <lineage>
        <taxon>Eukaryota</taxon>
        <taxon>Viridiplantae</taxon>
        <taxon>Streptophyta</taxon>
        <taxon>Embryophyta</taxon>
        <taxon>Tracheophyta</taxon>
        <taxon>Spermatophyta</taxon>
        <taxon>Magnoliopsida</taxon>
        <taxon>eudicotyledons</taxon>
        <taxon>Gunneridae</taxon>
        <taxon>Pentapetalae</taxon>
        <taxon>Caryophyllales</taxon>
        <taxon>Cactineae</taxon>
        <taxon>Cactaceae</taxon>
        <taxon>Opuntioideae</taxon>
        <taxon>Opuntia</taxon>
    </lineage>
</organism>
<accession>A0A7C9DPI7</accession>